<keyword evidence="7" id="KW-1185">Reference proteome</keyword>
<evidence type="ECO:0000313" key="7">
    <source>
        <dbReference type="Proteomes" id="UP000012371"/>
    </source>
</evidence>
<evidence type="ECO:0000313" key="6">
    <source>
        <dbReference type="EMBL" id="EMY62914.1"/>
    </source>
</evidence>
<organism evidence="6 7">
    <name type="scientific">Leptospira terpstrae serovar Hualin str. LT 11-33 = ATCC 700639</name>
    <dbReference type="NCBI Taxonomy" id="1257025"/>
    <lineage>
        <taxon>Bacteria</taxon>
        <taxon>Pseudomonadati</taxon>
        <taxon>Spirochaetota</taxon>
        <taxon>Spirochaetia</taxon>
        <taxon>Leptospirales</taxon>
        <taxon>Leptospiraceae</taxon>
        <taxon>Leptospira</taxon>
    </lineage>
</organism>
<dbReference type="EMBL" id="AOGW02000006">
    <property type="protein sequence ID" value="EMY62914.1"/>
    <property type="molecule type" value="Genomic_DNA"/>
</dbReference>
<evidence type="ECO:0000256" key="3">
    <source>
        <dbReference type="ARBA" id="ARBA00023139"/>
    </source>
</evidence>
<evidence type="ECO:0000259" key="5">
    <source>
        <dbReference type="Pfam" id="PF09864"/>
    </source>
</evidence>
<dbReference type="InterPro" id="IPR018660">
    <property type="entry name" value="MliC"/>
</dbReference>
<keyword evidence="3" id="KW-0564">Palmitate</keyword>
<dbReference type="RefSeq" id="WP_002972676.1">
    <property type="nucleotide sequence ID" value="NZ_AOGW02000006.1"/>
</dbReference>
<dbReference type="AlphaFoldDB" id="N1VT69"/>
<comment type="caution">
    <text evidence="6">The sequence shown here is derived from an EMBL/GenBank/DDBJ whole genome shotgun (WGS) entry which is preliminary data.</text>
</comment>
<keyword evidence="4" id="KW-0449">Lipoprotein</keyword>
<name>N1VT69_9LEPT</name>
<accession>N1VT69</accession>
<evidence type="ECO:0000256" key="2">
    <source>
        <dbReference type="ARBA" id="ARBA00023136"/>
    </source>
</evidence>
<reference evidence="6" key="1">
    <citation type="submission" date="2013-03" db="EMBL/GenBank/DDBJ databases">
        <authorList>
            <person name="Harkins D.M."/>
            <person name="Durkin A.S."/>
            <person name="Brinkac L.M."/>
            <person name="Haft D.H."/>
            <person name="Selengut J.D."/>
            <person name="Sanka R."/>
            <person name="DePew J."/>
            <person name="Purushe J."/>
            <person name="Hartskeerl R.A."/>
            <person name="Ahmed A."/>
            <person name="van der Linden H."/>
            <person name="Goris M.G.A."/>
            <person name="Vinetz J.M."/>
            <person name="Sutton G.G."/>
            <person name="Nierman W.C."/>
            <person name="Fouts D.E."/>
        </authorList>
    </citation>
    <scope>NUCLEOTIDE SEQUENCE [LARGE SCALE GENOMIC DNA]</scope>
    <source>
        <strain evidence="6">LT 11-33</strain>
    </source>
</reference>
<evidence type="ECO:0000256" key="1">
    <source>
        <dbReference type="ARBA" id="ARBA00022729"/>
    </source>
</evidence>
<evidence type="ECO:0000256" key="4">
    <source>
        <dbReference type="ARBA" id="ARBA00023288"/>
    </source>
</evidence>
<feature type="domain" description="C-type lysozyme inhibitor" evidence="5">
    <location>
        <begin position="39"/>
        <end position="110"/>
    </location>
</feature>
<dbReference type="OrthoDB" id="5348860at2"/>
<keyword evidence="2" id="KW-0472">Membrane</keyword>
<dbReference type="Pfam" id="PF09864">
    <property type="entry name" value="MliC"/>
    <property type="match status" value="1"/>
</dbReference>
<gene>
    <name evidence="6" type="ORF">LEP1GSC203_3168</name>
</gene>
<keyword evidence="1" id="KW-0732">Signal</keyword>
<dbReference type="InterPro" id="IPR036328">
    <property type="entry name" value="MliC_sf"/>
</dbReference>
<protein>
    <submittedName>
        <fullName evidence="6">Membrane-bound lysozyme-inhibitor of C-type lysozyme</fullName>
    </submittedName>
</protein>
<dbReference type="SUPFAM" id="SSF141488">
    <property type="entry name" value="YdhA-like"/>
    <property type="match status" value="1"/>
</dbReference>
<sequence>MQTSKHSQFIYIFNLTITTAICIISFDCSPAYEEIEIVYQAEDGQRITAVYHNPTNDVDKFSVTLEIPRGQPITLNQGAAASGVRYTDDKTLVWWTKSNVAFMMKPDGKGDWQITDRYKEILLDQNR</sequence>
<proteinExistence type="predicted"/>
<dbReference type="Proteomes" id="UP000012371">
    <property type="component" value="Unassembled WGS sequence"/>
</dbReference>
<dbReference type="Gene3D" id="2.40.128.200">
    <property type="match status" value="1"/>
</dbReference>